<organism evidence="1 2">
    <name type="scientific">Clostridium thermopalmarium DSM 5974</name>
    <dbReference type="NCBI Taxonomy" id="1121340"/>
    <lineage>
        <taxon>Bacteria</taxon>
        <taxon>Bacillati</taxon>
        <taxon>Bacillota</taxon>
        <taxon>Clostridia</taxon>
        <taxon>Eubacteriales</taxon>
        <taxon>Clostridiaceae</taxon>
        <taxon>Clostridium</taxon>
    </lineage>
</organism>
<proteinExistence type="predicted"/>
<dbReference type="Proteomes" id="UP000239614">
    <property type="component" value="Unassembled WGS sequence"/>
</dbReference>
<comment type="caution">
    <text evidence="1">The sequence shown here is derived from an EMBL/GenBank/DDBJ whole genome shotgun (WGS) entry which is preliminary data.</text>
</comment>
<name>A0A2T0APH5_9CLOT</name>
<dbReference type="RefSeq" id="WP_165815323.1">
    <property type="nucleotide sequence ID" value="NZ_PVXN01000053.1"/>
</dbReference>
<sequence length="58" mass="7001">MYYLFKTKRLIKPSEYWNLGLGDKLVLRAFVEKEIEERTRKELALQRKEIPIFSVDVV</sequence>
<dbReference type="EMBL" id="PVXN01000053">
    <property type="protein sequence ID" value="PRR70922.1"/>
    <property type="molecule type" value="Genomic_DNA"/>
</dbReference>
<gene>
    <name evidence="1" type="ORF">CPAL_20120</name>
</gene>
<evidence type="ECO:0000313" key="1">
    <source>
        <dbReference type="EMBL" id="PRR70922.1"/>
    </source>
</evidence>
<keyword evidence="2" id="KW-1185">Reference proteome</keyword>
<protein>
    <submittedName>
        <fullName evidence="1">Uncharacterized protein</fullName>
    </submittedName>
</protein>
<dbReference type="AlphaFoldDB" id="A0A2T0APH5"/>
<accession>A0A2T0APH5</accession>
<reference evidence="1 2" key="1">
    <citation type="submission" date="2018-03" db="EMBL/GenBank/DDBJ databases">
        <title>Genome sequence of Clostridium thermopalmarium DSM 5974.</title>
        <authorList>
            <person name="Poehlein A."/>
            <person name="Daniel R."/>
        </authorList>
    </citation>
    <scope>NUCLEOTIDE SEQUENCE [LARGE SCALE GENOMIC DNA]</scope>
    <source>
        <strain evidence="1 2">DSM 5974</strain>
    </source>
</reference>
<evidence type="ECO:0000313" key="2">
    <source>
        <dbReference type="Proteomes" id="UP000239614"/>
    </source>
</evidence>